<dbReference type="InterPro" id="IPR011021">
    <property type="entry name" value="Arrestin-like_N"/>
</dbReference>
<dbReference type="PANTHER" id="PTHR11188">
    <property type="entry name" value="ARRESTIN DOMAIN CONTAINING PROTEIN"/>
    <property type="match status" value="1"/>
</dbReference>
<sequence>MINIRGQIEGYDKARVGIIFDHDELRSGMTVKGHVQINLQAPLQVHYVKIRFHGLAQTHTAVHSTDYSHGLGYNNDDGDKEVYLNKQITLYEADPDNDEMLEAGNHTYPFELDFPENMPSSFSEHNGMGHVIYHCHVEIGRRYAYSPDIAKTKWFDVHRPLSLKTIPDSLVPLDFRKECPARSCCCNKGSVEVHLKLTKSGFIPGERIAYDVRLKNNTSSVLKDMTITLRRVVAYTGHYKGFKRTLSESKVFTIAERVLRLGVNEEETYDGSSVGQVPALPPTGLPGCKIIDINYYVKVAIKFGLCGSVDVDECKVWIGTEE</sequence>
<proteinExistence type="inferred from homology"/>
<reference evidence="3" key="1">
    <citation type="submission" date="2022-08" db="UniProtKB">
        <authorList>
            <consortium name="EnsemblMetazoa"/>
        </authorList>
    </citation>
    <scope>IDENTIFICATION</scope>
    <source>
        <strain evidence="3">05x7-T-G4-1.051#20</strain>
    </source>
</reference>
<dbReference type="InterPro" id="IPR014752">
    <property type="entry name" value="Arrestin-like_C"/>
</dbReference>
<dbReference type="RefSeq" id="XP_065940106.1">
    <property type="nucleotide sequence ID" value="XM_066084034.1"/>
</dbReference>
<dbReference type="SUPFAM" id="SSF81296">
    <property type="entry name" value="E set domains"/>
    <property type="match status" value="2"/>
</dbReference>
<dbReference type="RefSeq" id="XP_034336978.1">
    <property type="nucleotide sequence ID" value="XM_034481087.2"/>
</dbReference>
<dbReference type="AlphaFoldDB" id="A0A8W8N3X8"/>
<dbReference type="EnsemblMetazoa" id="G4240.6">
    <property type="protein sequence ID" value="G4240.6:cds"/>
    <property type="gene ID" value="G4240"/>
</dbReference>
<dbReference type="GO" id="GO:0005737">
    <property type="term" value="C:cytoplasm"/>
    <property type="evidence" value="ECO:0007669"/>
    <property type="project" value="TreeGrafter"/>
</dbReference>
<dbReference type="GO" id="GO:0015031">
    <property type="term" value="P:protein transport"/>
    <property type="evidence" value="ECO:0007669"/>
    <property type="project" value="TreeGrafter"/>
</dbReference>
<dbReference type="KEGG" id="crg:105342457"/>
<dbReference type="GeneID" id="105342457"/>
<dbReference type="EnsemblMetazoa" id="G4240.2">
    <property type="protein sequence ID" value="G4240.2:cds"/>
    <property type="gene ID" value="G4240"/>
</dbReference>
<dbReference type="Gene3D" id="2.60.40.640">
    <property type="match status" value="2"/>
</dbReference>
<dbReference type="PANTHER" id="PTHR11188:SF176">
    <property type="entry name" value="ARRESTIN DOMAIN-CONTAINING PROTEIN 1"/>
    <property type="match status" value="1"/>
</dbReference>
<dbReference type="EnsemblMetazoa" id="G4240.1">
    <property type="protein sequence ID" value="G4240.1:cds"/>
    <property type="gene ID" value="G4240"/>
</dbReference>
<dbReference type="InterPro" id="IPR014756">
    <property type="entry name" value="Ig_E-set"/>
</dbReference>
<accession>A0A8W8N3X8</accession>
<protein>
    <recommendedName>
        <fullName evidence="2">Arrestin C-terminal-like domain-containing protein</fullName>
    </recommendedName>
</protein>
<evidence type="ECO:0000313" key="4">
    <source>
        <dbReference type="Proteomes" id="UP000005408"/>
    </source>
</evidence>
<organism evidence="3 4">
    <name type="scientific">Magallana gigas</name>
    <name type="common">Pacific oyster</name>
    <name type="synonym">Crassostrea gigas</name>
    <dbReference type="NCBI Taxonomy" id="29159"/>
    <lineage>
        <taxon>Eukaryota</taxon>
        <taxon>Metazoa</taxon>
        <taxon>Spiralia</taxon>
        <taxon>Lophotrochozoa</taxon>
        <taxon>Mollusca</taxon>
        <taxon>Bivalvia</taxon>
        <taxon>Autobranchia</taxon>
        <taxon>Pteriomorphia</taxon>
        <taxon>Ostreida</taxon>
        <taxon>Ostreoidea</taxon>
        <taxon>Ostreidae</taxon>
        <taxon>Magallana</taxon>
    </lineage>
</organism>
<dbReference type="Pfam" id="PF00339">
    <property type="entry name" value="Arrestin_N"/>
    <property type="match status" value="1"/>
</dbReference>
<dbReference type="Pfam" id="PF02752">
    <property type="entry name" value="Arrestin_C"/>
    <property type="match status" value="1"/>
</dbReference>
<dbReference type="RefSeq" id="XP_034336960.1">
    <property type="nucleotide sequence ID" value="XM_034481069.2"/>
</dbReference>
<comment type="similarity">
    <text evidence="1">Belongs to the arrestin family.</text>
</comment>
<dbReference type="SMART" id="SM01017">
    <property type="entry name" value="Arrestin_C"/>
    <property type="match status" value="1"/>
</dbReference>
<dbReference type="RefSeq" id="XP_034336968.1">
    <property type="nucleotide sequence ID" value="XM_034481077.2"/>
</dbReference>
<evidence type="ECO:0000313" key="3">
    <source>
        <dbReference type="EnsemblMetazoa" id="G4240.1:cds"/>
    </source>
</evidence>
<dbReference type="InterPro" id="IPR050357">
    <property type="entry name" value="Arrestin_domain-protein"/>
</dbReference>
<dbReference type="EnsemblMetazoa" id="G4240.3">
    <property type="protein sequence ID" value="G4240.3:cds"/>
    <property type="gene ID" value="G4240"/>
</dbReference>
<keyword evidence="4" id="KW-1185">Reference proteome</keyword>
<feature type="domain" description="Arrestin C-terminal-like" evidence="2">
    <location>
        <begin position="187"/>
        <end position="316"/>
    </location>
</feature>
<dbReference type="InterPro" id="IPR011022">
    <property type="entry name" value="Arrestin_C-like"/>
</dbReference>
<evidence type="ECO:0000259" key="2">
    <source>
        <dbReference type="SMART" id="SM01017"/>
    </source>
</evidence>
<dbReference type="Proteomes" id="UP000005408">
    <property type="component" value="Unassembled WGS sequence"/>
</dbReference>
<evidence type="ECO:0000256" key="1">
    <source>
        <dbReference type="ARBA" id="ARBA00005298"/>
    </source>
</evidence>
<name>A0A8W8N3X8_MAGGI</name>